<evidence type="ECO:0000313" key="4">
    <source>
        <dbReference type="EMBL" id="NYD86115.1"/>
    </source>
</evidence>
<feature type="domain" description="LytR/CpsA/Psr regulator C-terminal" evidence="2">
    <location>
        <begin position="81"/>
        <end position="165"/>
    </location>
</feature>
<keyword evidence="1" id="KW-0812">Transmembrane</keyword>
<dbReference type="Gene3D" id="3.30.70.2390">
    <property type="match status" value="1"/>
</dbReference>
<accession>A0A7Y9FF68</accession>
<keyword evidence="6" id="KW-1185">Reference proteome</keyword>
<comment type="caution">
    <text evidence="4">The sequence shown here is derived from an EMBL/GenBank/DDBJ whole genome shotgun (WGS) entry which is preliminary data.</text>
</comment>
<dbReference type="Pfam" id="PF13399">
    <property type="entry name" value="LytR_C"/>
    <property type="match status" value="1"/>
</dbReference>
<keyword evidence="1" id="KW-0472">Membrane</keyword>
<dbReference type="EMBL" id="JACCBK010000001">
    <property type="protein sequence ID" value="NYD86115.1"/>
    <property type="molecule type" value="Genomic_DNA"/>
</dbReference>
<organism evidence="4 5">
    <name type="scientific">Cellulomonas oligotrophica</name>
    <dbReference type="NCBI Taxonomy" id="931536"/>
    <lineage>
        <taxon>Bacteria</taxon>
        <taxon>Bacillati</taxon>
        <taxon>Actinomycetota</taxon>
        <taxon>Actinomycetes</taxon>
        <taxon>Micrococcales</taxon>
        <taxon>Cellulomonadaceae</taxon>
        <taxon>Cellulomonas</taxon>
    </lineage>
</organism>
<dbReference type="AlphaFoldDB" id="A0A7Y9FF68"/>
<sequence>MSDQDRARQLRRRHMHERQAVIFGVLLAVLAVAGLGAAAVYTDNLALPLLDRGFSTNPTESAAPVNAYCPPEGALPVPNDQITVNVLNGSGQNGLAAATAASLTERSFTVGATDNGAPTAGVARIAHGIEGTAQAYTLLAYVPGAVLFPDARTDATVDLVLGDEYERLAAPEEVALEASTPLEGVTGCRPFAEITATPTAEPTEEPAEG</sequence>
<evidence type="ECO:0000259" key="2">
    <source>
        <dbReference type="Pfam" id="PF13399"/>
    </source>
</evidence>
<proteinExistence type="predicted"/>
<reference evidence="4 5" key="1">
    <citation type="submission" date="2020-07" db="EMBL/GenBank/DDBJ databases">
        <title>Sequencing the genomes of 1000 actinobacteria strains.</title>
        <authorList>
            <person name="Klenk H.-P."/>
        </authorList>
    </citation>
    <scope>NUCLEOTIDE SEQUENCE [LARGE SCALE GENOMIC DNA]</scope>
    <source>
        <strain evidence="4 5">DSM 24482</strain>
    </source>
</reference>
<protein>
    <recommendedName>
        <fullName evidence="2">LytR/CpsA/Psr regulator C-terminal domain-containing protein</fullName>
    </recommendedName>
</protein>
<name>A0A7Y9FF68_9CELL</name>
<feature type="transmembrane region" description="Helical" evidence="1">
    <location>
        <begin position="20"/>
        <end position="41"/>
    </location>
</feature>
<dbReference type="Proteomes" id="UP000577956">
    <property type="component" value="Unassembled WGS sequence"/>
</dbReference>
<dbReference type="Proteomes" id="UP000618382">
    <property type="component" value="Unassembled WGS sequence"/>
</dbReference>
<keyword evidence="1" id="KW-1133">Transmembrane helix</keyword>
<dbReference type="RefSeq" id="WP_140457797.1">
    <property type="nucleotide sequence ID" value="NZ_BAABFI010000002.1"/>
</dbReference>
<evidence type="ECO:0000313" key="3">
    <source>
        <dbReference type="EMBL" id="GIG30877.1"/>
    </source>
</evidence>
<gene>
    <name evidence="4" type="ORF">BKA21_001664</name>
    <name evidence="3" type="ORF">Col01nite_00360</name>
</gene>
<reference evidence="3 6" key="2">
    <citation type="submission" date="2021-01" db="EMBL/GenBank/DDBJ databases">
        <title>Whole genome shotgun sequence of Cellulomonas oligotrophica NBRC 109435.</title>
        <authorList>
            <person name="Komaki H."/>
            <person name="Tamura T."/>
        </authorList>
    </citation>
    <scope>NUCLEOTIDE SEQUENCE [LARGE SCALE GENOMIC DNA]</scope>
    <source>
        <strain evidence="3 6">NBRC 109435</strain>
    </source>
</reference>
<dbReference type="InterPro" id="IPR027381">
    <property type="entry name" value="LytR/CpsA/Psr_C"/>
</dbReference>
<evidence type="ECO:0000313" key="5">
    <source>
        <dbReference type="Proteomes" id="UP000577956"/>
    </source>
</evidence>
<evidence type="ECO:0000256" key="1">
    <source>
        <dbReference type="SAM" id="Phobius"/>
    </source>
</evidence>
<evidence type="ECO:0000313" key="6">
    <source>
        <dbReference type="Proteomes" id="UP000618382"/>
    </source>
</evidence>
<dbReference type="EMBL" id="BONN01000001">
    <property type="protein sequence ID" value="GIG30877.1"/>
    <property type="molecule type" value="Genomic_DNA"/>
</dbReference>